<dbReference type="SUPFAM" id="SSF56349">
    <property type="entry name" value="DNA breaking-rejoining enzymes"/>
    <property type="match status" value="1"/>
</dbReference>
<dbReference type="AlphaFoldDB" id="A0A2G9WNC6"/>
<dbReference type="InterPro" id="IPR011010">
    <property type="entry name" value="DNA_brk_join_enz"/>
</dbReference>
<dbReference type="Proteomes" id="UP000231070">
    <property type="component" value="Unassembled WGS sequence"/>
</dbReference>
<evidence type="ECO:0000313" key="4">
    <source>
        <dbReference type="Proteomes" id="UP000231070"/>
    </source>
</evidence>
<evidence type="ECO:0000256" key="1">
    <source>
        <dbReference type="ARBA" id="ARBA00023172"/>
    </source>
</evidence>
<dbReference type="PROSITE" id="PS51898">
    <property type="entry name" value="TYR_RECOMBINASE"/>
    <property type="match status" value="1"/>
</dbReference>
<gene>
    <name evidence="3" type="ORF">CJ014_26865</name>
</gene>
<evidence type="ECO:0000259" key="2">
    <source>
        <dbReference type="PROSITE" id="PS51898"/>
    </source>
</evidence>
<keyword evidence="4" id="KW-1185">Reference proteome</keyword>
<dbReference type="InterPro" id="IPR002104">
    <property type="entry name" value="Integrase_catalytic"/>
</dbReference>
<protein>
    <submittedName>
        <fullName evidence="3">Site-specific recombinase</fullName>
    </submittedName>
</protein>
<sequence length="512" mass="56793">MNTSAFKLEPVLQEEVTRLMGALPPLPPVVKYYDDFDAKMKSLRIQSNVSRIEFEIDGIRESLDFSVFSIAEMAMKHVLVDWVSYLNPHTILVYFYSIKSYVVQRGITSLAYMIGASPFDGRAHWNTFVLSDVTAHQTWGLRAVLHSLCRLNIGQWSPDAASIIRGLKSPKVDRYRVVRAGDCFLPLDQQALIVNYIDSMCGKLDADPSSLDNEELRDVCMLVMSFQYAFRPGQIARIDLADVRIFSTGAVHIAVSLIKQRDNSKRIRVNRRVKREWGPLFSELVKRREAGTIQPEEGVPPRLLFGLTPRGVSRIIMELTEELTGDAWSPTDLRHTAAQRLADGGISHIGLTDFMGHTSDRIANVYFDKSPAQAQRINEALAISPIYSNLAKIAKTKTIDKAMLLGLPSDQQIGAVPHGVPIAGIGGCSLGQSLCVKNPVLACYTCSKFMPLGEPEIHQEVLESLRPVVTEFAAASRNNQQSPAFGQLKGTLDAVRRVVEELRAGRIGEGDT</sequence>
<keyword evidence="1" id="KW-0233">DNA recombination</keyword>
<comment type="caution">
    <text evidence="3">The sequence shown here is derived from an EMBL/GenBank/DDBJ whole genome shotgun (WGS) entry which is preliminary data.</text>
</comment>
<dbReference type="Pfam" id="PF00589">
    <property type="entry name" value="Phage_integrase"/>
    <property type="match status" value="1"/>
</dbReference>
<dbReference type="GO" id="GO:0006310">
    <property type="term" value="P:DNA recombination"/>
    <property type="evidence" value="ECO:0007669"/>
    <property type="project" value="UniProtKB-KW"/>
</dbReference>
<dbReference type="EMBL" id="NQVN01000049">
    <property type="protein sequence ID" value="PIO96163.1"/>
    <property type="molecule type" value="Genomic_DNA"/>
</dbReference>
<dbReference type="Gene3D" id="1.10.443.10">
    <property type="entry name" value="Intergrase catalytic core"/>
    <property type="match status" value="1"/>
</dbReference>
<evidence type="ECO:0000313" key="3">
    <source>
        <dbReference type="EMBL" id="PIO96163.1"/>
    </source>
</evidence>
<organism evidence="3 4">
    <name type="scientific">Pleomorphomonas carboxyditropha</name>
    <dbReference type="NCBI Taxonomy" id="2023338"/>
    <lineage>
        <taxon>Bacteria</taxon>
        <taxon>Pseudomonadati</taxon>
        <taxon>Pseudomonadota</taxon>
        <taxon>Alphaproteobacteria</taxon>
        <taxon>Hyphomicrobiales</taxon>
        <taxon>Pleomorphomonadaceae</taxon>
        <taxon>Pleomorphomonas</taxon>
    </lineage>
</organism>
<dbReference type="OrthoDB" id="8368662at2"/>
<proteinExistence type="predicted"/>
<name>A0A2G9WNC6_9HYPH</name>
<accession>A0A2G9WNC6</accession>
<dbReference type="GO" id="GO:0015074">
    <property type="term" value="P:DNA integration"/>
    <property type="evidence" value="ECO:0007669"/>
    <property type="project" value="InterPro"/>
</dbReference>
<feature type="domain" description="Tyr recombinase" evidence="2">
    <location>
        <begin position="187"/>
        <end position="382"/>
    </location>
</feature>
<dbReference type="GO" id="GO:0003677">
    <property type="term" value="F:DNA binding"/>
    <property type="evidence" value="ECO:0007669"/>
    <property type="project" value="InterPro"/>
</dbReference>
<reference evidence="3 4" key="1">
    <citation type="submission" date="2017-08" db="EMBL/GenBank/DDBJ databases">
        <title>Pleomorphomonas carboxidotrophicus sp. nov., a new mesophilic hydrogenogenic carboxidotroph.</title>
        <authorList>
            <person name="Esquivel-Elizondo S."/>
            <person name="Krajmalnik-Brown R."/>
            <person name="Maldonado J."/>
        </authorList>
    </citation>
    <scope>NUCLEOTIDE SEQUENCE [LARGE SCALE GENOMIC DNA]</scope>
    <source>
        <strain evidence="3 4">SVCO-16</strain>
    </source>
</reference>
<dbReference type="InterPro" id="IPR013762">
    <property type="entry name" value="Integrase-like_cat_sf"/>
</dbReference>